<gene>
    <name evidence="1" type="ORF">NYM_LOCUS14422</name>
</gene>
<organism evidence="1">
    <name type="scientific">Nymphaea colorata</name>
    <name type="common">pocket water lily</name>
    <dbReference type="NCBI Taxonomy" id="210225"/>
    <lineage>
        <taxon>Eukaryota</taxon>
        <taxon>Viridiplantae</taxon>
        <taxon>Streptophyta</taxon>
        <taxon>Embryophyta</taxon>
        <taxon>Tracheophyta</taxon>
        <taxon>Spermatophyta</taxon>
        <taxon>Magnoliopsida</taxon>
        <taxon>Nymphaeales</taxon>
        <taxon>Nymphaeaceae</taxon>
        <taxon>Nymphaea</taxon>
    </lineage>
</organism>
<name>A0A5K1B7T9_9MAGN</name>
<dbReference type="Gramene" id="NC3G0142500.1">
    <property type="protein sequence ID" value="NC3G0142500.1:cds"/>
    <property type="gene ID" value="NC3G0142500"/>
</dbReference>
<dbReference type="AlphaFoldDB" id="A0A5K1B7T9"/>
<reference evidence="1" key="1">
    <citation type="submission" date="2019-09" db="EMBL/GenBank/DDBJ databases">
        <authorList>
            <person name="Zhang L."/>
        </authorList>
    </citation>
    <scope>NUCLEOTIDE SEQUENCE</scope>
</reference>
<dbReference type="EMBL" id="LR721781">
    <property type="protein sequence ID" value="VVW11483.1"/>
    <property type="molecule type" value="Genomic_DNA"/>
</dbReference>
<proteinExistence type="predicted"/>
<protein>
    <submittedName>
        <fullName evidence="1">Uncharacterized protein</fullName>
    </submittedName>
</protein>
<evidence type="ECO:0000313" key="1">
    <source>
        <dbReference type="EMBL" id="VVW11483.1"/>
    </source>
</evidence>
<accession>A0A5K1B7T9</accession>
<sequence>MGKIMHQGRLKDGLYAWTSTVERKLPIGNKLQTCNAYFSVSIMLLKFLKIPLSFDMNVWDM</sequence>